<feature type="compositionally biased region" description="Low complexity" evidence="1">
    <location>
        <begin position="89"/>
        <end position="126"/>
    </location>
</feature>
<evidence type="ECO:0000256" key="2">
    <source>
        <dbReference type="SAM" id="Phobius"/>
    </source>
</evidence>
<evidence type="ECO:0000256" key="1">
    <source>
        <dbReference type="SAM" id="MobiDB-lite"/>
    </source>
</evidence>
<keyword evidence="2" id="KW-0472">Membrane</keyword>
<sequence>MNRVLRTAMAKDPAERHPSAAAMGAELRAALALPDVGPPEVPSEVARAAAPAPAPAGSAGRGRLALVAGLVALVLLAGGGLAYALTRGGDSDRAATPASPRPSASGVTTPAEPSASSSSSGVAPSTNQRTAIDNFSRQLAASSVMSQEQSNCVATSVVNQLGLSKLVADGFFAEDLTFLDPDLADLPDEKAALSQATLSCLTLD</sequence>
<evidence type="ECO:0000313" key="3">
    <source>
        <dbReference type="EMBL" id="MBB6628144.1"/>
    </source>
</evidence>
<keyword evidence="4" id="KW-1185">Reference proteome</keyword>
<name>A0A7X0RJC9_9ACTN</name>
<gene>
    <name evidence="3" type="ORF">H5V45_12515</name>
</gene>
<dbReference type="Proteomes" id="UP000523955">
    <property type="component" value="Unassembled WGS sequence"/>
</dbReference>
<proteinExistence type="predicted"/>
<evidence type="ECO:0000313" key="4">
    <source>
        <dbReference type="Proteomes" id="UP000523955"/>
    </source>
</evidence>
<protein>
    <submittedName>
        <fullName evidence="3">Uncharacterized protein</fullName>
    </submittedName>
</protein>
<keyword evidence="2" id="KW-0812">Transmembrane</keyword>
<reference evidence="3 4" key="1">
    <citation type="submission" date="2020-08" db="EMBL/GenBank/DDBJ databases">
        <authorList>
            <person name="Seo M.-J."/>
        </authorList>
    </citation>
    <scope>NUCLEOTIDE SEQUENCE [LARGE SCALE GENOMIC DNA]</scope>
    <source>
        <strain evidence="3 4">KIGAM211</strain>
    </source>
</reference>
<feature type="transmembrane region" description="Helical" evidence="2">
    <location>
        <begin position="64"/>
        <end position="85"/>
    </location>
</feature>
<dbReference type="EMBL" id="JACKXE010000001">
    <property type="protein sequence ID" value="MBB6628144.1"/>
    <property type="molecule type" value="Genomic_DNA"/>
</dbReference>
<comment type="caution">
    <text evidence="3">The sequence shown here is derived from an EMBL/GenBank/DDBJ whole genome shotgun (WGS) entry which is preliminary data.</text>
</comment>
<accession>A0A7X0RJC9</accession>
<organism evidence="3 4">
    <name type="scientific">Nocardioides luti</name>
    <dbReference type="NCBI Taxonomy" id="2761101"/>
    <lineage>
        <taxon>Bacteria</taxon>
        <taxon>Bacillati</taxon>
        <taxon>Actinomycetota</taxon>
        <taxon>Actinomycetes</taxon>
        <taxon>Propionibacteriales</taxon>
        <taxon>Nocardioidaceae</taxon>
        <taxon>Nocardioides</taxon>
    </lineage>
</organism>
<keyword evidence="2" id="KW-1133">Transmembrane helix</keyword>
<dbReference type="AlphaFoldDB" id="A0A7X0RJC9"/>
<feature type="region of interest" description="Disordered" evidence="1">
    <location>
        <begin position="89"/>
        <end position="127"/>
    </location>
</feature>
<dbReference type="RefSeq" id="WP_185253228.1">
    <property type="nucleotide sequence ID" value="NZ_JACKXE010000001.1"/>
</dbReference>